<dbReference type="PIRSF" id="PIRSF031679">
    <property type="entry name" value="Mtase_Alr7345_prd"/>
    <property type="match status" value="1"/>
</dbReference>
<evidence type="ECO:0000313" key="4">
    <source>
        <dbReference type="Proteomes" id="UP000239007"/>
    </source>
</evidence>
<reference evidence="3 4" key="1">
    <citation type="submission" date="2016-12" db="EMBL/GenBank/DDBJ databases">
        <title>Diversity of luminous bacteria.</title>
        <authorList>
            <person name="Yoshizawa S."/>
            <person name="Kogure K."/>
        </authorList>
    </citation>
    <scope>NUCLEOTIDE SEQUENCE [LARGE SCALE GENOMIC DNA]</scope>
    <source>
        <strain evidence="3 4">SA4-48</strain>
    </source>
</reference>
<dbReference type="EMBL" id="MSCH01000003">
    <property type="protein sequence ID" value="PQJ53648.1"/>
    <property type="molecule type" value="Genomic_DNA"/>
</dbReference>
<evidence type="ECO:0000256" key="1">
    <source>
        <dbReference type="SAM" id="MobiDB-lite"/>
    </source>
</evidence>
<dbReference type="InterPro" id="IPR029063">
    <property type="entry name" value="SAM-dependent_MTases_sf"/>
</dbReference>
<comment type="caution">
    <text evidence="3">The sequence shown here is derived from an EMBL/GenBank/DDBJ whole genome shotgun (WGS) entry which is preliminary data.</text>
</comment>
<name>A0A2S7UV89_9GAMM</name>
<sequence length="272" mass="30229">MKSILIVLLFGINVFVSPASADELTEILSSSHRSDENKSRDQARHPKETIDFFGTKPTDHVLEMWPGDGWYSEILAPYVKDKGHFSAVTFATGNLNSSNKRDAFWSKNALIYQEKMSDKSLYGNVDFFEFEPPKSFDLTGIKPVDVVYVIRNLHVWDEYGALNDAIQAIYAVLKPGGVLAIVQHRGDSISQNASSAAEGYLGERYVIEAIENNGFKLASSSDVNLNENDTKDYPKGVYALPPVLAMGGTDRDKYVAIGESDRMTLKFIKTVN</sequence>
<protein>
    <recommendedName>
        <fullName evidence="5">Methyltransferase</fullName>
    </recommendedName>
</protein>
<dbReference type="Proteomes" id="UP000239007">
    <property type="component" value="Unassembled WGS sequence"/>
</dbReference>
<keyword evidence="4" id="KW-1185">Reference proteome</keyword>
<feature type="signal peptide" evidence="2">
    <location>
        <begin position="1"/>
        <end position="21"/>
    </location>
</feature>
<evidence type="ECO:0000313" key="3">
    <source>
        <dbReference type="EMBL" id="PQJ53648.1"/>
    </source>
</evidence>
<proteinExistence type="predicted"/>
<dbReference type="SUPFAM" id="SSF53335">
    <property type="entry name" value="S-adenosyl-L-methionine-dependent methyltransferases"/>
    <property type="match status" value="1"/>
</dbReference>
<feature type="chain" id="PRO_5015491080" description="Methyltransferase" evidence="2">
    <location>
        <begin position="22"/>
        <end position="272"/>
    </location>
</feature>
<dbReference type="OrthoDB" id="9801692at2"/>
<feature type="region of interest" description="Disordered" evidence="1">
    <location>
        <begin position="29"/>
        <end position="48"/>
    </location>
</feature>
<dbReference type="RefSeq" id="WP_105052137.1">
    <property type="nucleotide sequence ID" value="NZ_BMYG01000002.1"/>
</dbReference>
<evidence type="ECO:0000256" key="2">
    <source>
        <dbReference type="SAM" id="SignalP"/>
    </source>
</evidence>
<feature type="compositionally biased region" description="Basic and acidic residues" evidence="1">
    <location>
        <begin position="32"/>
        <end position="48"/>
    </location>
</feature>
<accession>A0A2S7UV89</accession>
<dbReference type="Gene3D" id="3.40.50.150">
    <property type="entry name" value="Vaccinia Virus protein VP39"/>
    <property type="match status" value="1"/>
</dbReference>
<dbReference type="AlphaFoldDB" id="A0A2S7UV89"/>
<keyword evidence="2" id="KW-0732">Signal</keyword>
<gene>
    <name evidence="3" type="ORF">BTO11_08190</name>
</gene>
<organism evidence="3 4">
    <name type="scientific">Psychrosphaera saromensis</name>
    <dbReference type="NCBI Taxonomy" id="716813"/>
    <lineage>
        <taxon>Bacteria</taxon>
        <taxon>Pseudomonadati</taxon>
        <taxon>Pseudomonadota</taxon>
        <taxon>Gammaproteobacteria</taxon>
        <taxon>Alteromonadales</taxon>
        <taxon>Pseudoalteromonadaceae</taxon>
        <taxon>Psychrosphaera</taxon>
    </lineage>
</organism>
<dbReference type="InterPro" id="IPR016980">
    <property type="entry name" value="S-AdoMet-dep_MeTrfase_Alr7345"/>
</dbReference>
<evidence type="ECO:0008006" key="5">
    <source>
        <dbReference type="Google" id="ProtNLM"/>
    </source>
</evidence>